<protein>
    <submittedName>
        <fullName evidence="2">Uncharacterized protein</fullName>
    </submittedName>
</protein>
<keyword evidence="3" id="KW-1185">Reference proteome</keyword>
<dbReference type="Proteomes" id="UP001152622">
    <property type="component" value="Chromosome 21"/>
</dbReference>
<dbReference type="EMBL" id="JAINUF010000021">
    <property type="protein sequence ID" value="KAJ8334797.1"/>
    <property type="molecule type" value="Genomic_DNA"/>
</dbReference>
<evidence type="ECO:0000313" key="2">
    <source>
        <dbReference type="EMBL" id="KAJ8334797.1"/>
    </source>
</evidence>
<accession>A0A9Q1E9N7</accession>
<comment type="caution">
    <text evidence="2">The sequence shown here is derived from an EMBL/GenBank/DDBJ whole genome shotgun (WGS) entry which is preliminary data.</text>
</comment>
<feature type="compositionally biased region" description="Basic and acidic residues" evidence="1">
    <location>
        <begin position="9"/>
        <end position="29"/>
    </location>
</feature>
<gene>
    <name evidence="2" type="ORF">SKAU_G00404360</name>
</gene>
<name>A0A9Q1E9N7_SYNKA</name>
<sequence length="71" mass="7675">MQLSSKADGNGDRWGRRGPRGRREADEGFQKAGGEQGRSQLVGAGYLRSSVAQQFWQGSPTPESCSGVDEF</sequence>
<reference evidence="2" key="1">
    <citation type="journal article" date="2023" name="Science">
        <title>Genome structures resolve the early diversification of teleost fishes.</title>
        <authorList>
            <person name="Parey E."/>
            <person name="Louis A."/>
            <person name="Montfort J."/>
            <person name="Bouchez O."/>
            <person name="Roques C."/>
            <person name="Iampietro C."/>
            <person name="Lluch J."/>
            <person name="Castinel A."/>
            <person name="Donnadieu C."/>
            <person name="Desvignes T."/>
            <person name="Floi Bucao C."/>
            <person name="Jouanno E."/>
            <person name="Wen M."/>
            <person name="Mejri S."/>
            <person name="Dirks R."/>
            <person name="Jansen H."/>
            <person name="Henkel C."/>
            <person name="Chen W.J."/>
            <person name="Zahm M."/>
            <person name="Cabau C."/>
            <person name="Klopp C."/>
            <person name="Thompson A.W."/>
            <person name="Robinson-Rechavi M."/>
            <person name="Braasch I."/>
            <person name="Lecointre G."/>
            <person name="Bobe J."/>
            <person name="Postlethwait J.H."/>
            <person name="Berthelot C."/>
            <person name="Roest Crollius H."/>
            <person name="Guiguen Y."/>
        </authorList>
    </citation>
    <scope>NUCLEOTIDE SEQUENCE</scope>
    <source>
        <tissue evidence="2">Blood</tissue>
    </source>
</reference>
<proteinExistence type="predicted"/>
<dbReference type="AlphaFoldDB" id="A0A9Q1E9N7"/>
<evidence type="ECO:0000313" key="3">
    <source>
        <dbReference type="Proteomes" id="UP001152622"/>
    </source>
</evidence>
<evidence type="ECO:0000256" key="1">
    <source>
        <dbReference type="SAM" id="MobiDB-lite"/>
    </source>
</evidence>
<feature type="region of interest" description="Disordered" evidence="1">
    <location>
        <begin position="1"/>
        <end position="41"/>
    </location>
</feature>
<organism evidence="2 3">
    <name type="scientific">Synaphobranchus kaupii</name>
    <name type="common">Kaup's arrowtooth eel</name>
    <dbReference type="NCBI Taxonomy" id="118154"/>
    <lineage>
        <taxon>Eukaryota</taxon>
        <taxon>Metazoa</taxon>
        <taxon>Chordata</taxon>
        <taxon>Craniata</taxon>
        <taxon>Vertebrata</taxon>
        <taxon>Euteleostomi</taxon>
        <taxon>Actinopterygii</taxon>
        <taxon>Neopterygii</taxon>
        <taxon>Teleostei</taxon>
        <taxon>Anguilliformes</taxon>
        <taxon>Synaphobranchidae</taxon>
        <taxon>Synaphobranchus</taxon>
    </lineage>
</organism>